<organism evidence="1">
    <name type="scientific">Siphoviridae sp. ctTBR23</name>
    <dbReference type="NCBI Taxonomy" id="2825515"/>
    <lineage>
        <taxon>Viruses</taxon>
        <taxon>Duplodnaviria</taxon>
        <taxon>Heunggongvirae</taxon>
        <taxon>Uroviricota</taxon>
        <taxon>Caudoviricetes</taxon>
    </lineage>
</organism>
<proteinExistence type="predicted"/>
<dbReference type="Gene3D" id="2.10.10.90">
    <property type="match status" value="1"/>
</dbReference>
<dbReference type="EMBL" id="BK015299">
    <property type="protein sequence ID" value="DAE00110.1"/>
    <property type="molecule type" value="Genomic_DNA"/>
</dbReference>
<reference evidence="1" key="1">
    <citation type="journal article" date="2021" name="Proc. Natl. Acad. Sci. U.S.A.">
        <title>A Catalog of Tens of Thousands of Viruses from Human Metagenomes Reveals Hidden Associations with Chronic Diseases.</title>
        <authorList>
            <person name="Tisza M.J."/>
            <person name="Buck C.B."/>
        </authorList>
    </citation>
    <scope>NUCLEOTIDE SEQUENCE</scope>
    <source>
        <strain evidence="1">CtTBR23</strain>
    </source>
</reference>
<evidence type="ECO:0000313" key="1">
    <source>
        <dbReference type="EMBL" id="DAE00110.1"/>
    </source>
</evidence>
<sequence length="253" mass="28632">MSKTYPQFPDTTFPDAIQPLVEYLDIESADLALYNSYIGFIANEDYNAAQRTLQQITNFDKKVLTAQKLNQLTDTIMALQTLYQSDTFQSTVTEFQNNWLAIINQFSYKGVWSNSETYKKNSMIKYQSTTIGGDQTPYLYIATQNISTLDNPYTNSRSANPQWIQLTMRGVRGESGEGLVFDFNWGSTKDYPTNVVVVHNDAWWGCKVANTGQEPSTTSAYWELLLGISTIQIPVQSAQPTTQVIGDLWFKVV</sequence>
<name>A0A8S5NZ69_9CAUD</name>
<protein>
    <submittedName>
        <fullName evidence="1">Uncharacterized protein</fullName>
    </submittedName>
</protein>
<accession>A0A8S5NZ69</accession>